<accession>A0AAD5WZL0</accession>
<evidence type="ECO:0000313" key="4">
    <source>
        <dbReference type="Proteomes" id="UP001212841"/>
    </source>
</evidence>
<feature type="non-terminal residue" evidence="3">
    <location>
        <position position="331"/>
    </location>
</feature>
<feature type="compositionally biased region" description="Polar residues" evidence="1">
    <location>
        <begin position="1"/>
        <end position="17"/>
    </location>
</feature>
<dbReference type="Gene3D" id="4.10.240.10">
    <property type="entry name" value="Zn(2)-C6 fungal-type DNA-binding domain"/>
    <property type="match status" value="1"/>
</dbReference>
<protein>
    <recommendedName>
        <fullName evidence="2">Zn(2)-C6 fungal-type domain-containing protein</fullName>
    </recommendedName>
</protein>
<feature type="domain" description="Zn(2)-C6 fungal-type" evidence="2">
    <location>
        <begin position="143"/>
        <end position="179"/>
    </location>
</feature>
<dbReference type="GO" id="GO:0000981">
    <property type="term" value="F:DNA-binding transcription factor activity, RNA polymerase II-specific"/>
    <property type="evidence" value="ECO:0007669"/>
    <property type="project" value="InterPro"/>
</dbReference>
<feature type="region of interest" description="Disordered" evidence="1">
    <location>
        <begin position="1"/>
        <end position="55"/>
    </location>
</feature>
<gene>
    <name evidence="3" type="ORF">HK097_010755</name>
</gene>
<dbReference type="Proteomes" id="UP001212841">
    <property type="component" value="Unassembled WGS sequence"/>
</dbReference>
<evidence type="ECO:0000256" key="1">
    <source>
        <dbReference type="SAM" id="MobiDB-lite"/>
    </source>
</evidence>
<dbReference type="PROSITE" id="PS50048">
    <property type="entry name" value="ZN2_CY6_FUNGAL_2"/>
    <property type="match status" value="1"/>
</dbReference>
<keyword evidence="4" id="KW-1185">Reference proteome</keyword>
<dbReference type="InterPro" id="IPR001138">
    <property type="entry name" value="Zn2Cys6_DnaBD"/>
</dbReference>
<evidence type="ECO:0000259" key="2">
    <source>
        <dbReference type="PROSITE" id="PS50048"/>
    </source>
</evidence>
<dbReference type="InterPro" id="IPR036864">
    <property type="entry name" value="Zn2-C6_fun-type_DNA-bd_sf"/>
</dbReference>
<feature type="compositionally biased region" description="Basic residues" evidence="1">
    <location>
        <begin position="254"/>
        <end position="269"/>
    </location>
</feature>
<organism evidence="3 4">
    <name type="scientific">Rhizophlyctis rosea</name>
    <dbReference type="NCBI Taxonomy" id="64517"/>
    <lineage>
        <taxon>Eukaryota</taxon>
        <taxon>Fungi</taxon>
        <taxon>Fungi incertae sedis</taxon>
        <taxon>Chytridiomycota</taxon>
        <taxon>Chytridiomycota incertae sedis</taxon>
        <taxon>Chytridiomycetes</taxon>
        <taxon>Rhizophlyctidales</taxon>
        <taxon>Rhizophlyctidaceae</taxon>
        <taxon>Rhizophlyctis</taxon>
    </lineage>
</organism>
<feature type="region of interest" description="Disordered" evidence="1">
    <location>
        <begin position="233"/>
        <end position="303"/>
    </location>
</feature>
<sequence length="331" mass="35185">MHKQTLTILTPTKQTQTESRKRSRSGSSAELRSVITGNGTEEVQMDANNDPDDMEEETVISSGKVIVDKGVSGSAEEERPKKRVKVEEKGEMWVMDAHDSDGSEVWSDNDSLIDTTEFITLPSLRSLHPSLTSSPALPKSNSSCTRCRIRKIECDGVRPSCGSCVVGTRELGGGLVCHWEGGGVEVGGGGPSTGGPYTIRLKISPPSTPFGGGSQGMDFDGDEKVENESFVDQMSIGTGGPSSVAASPNDSPVPKKRGVGRPRKRKRGRPAGFKGGEGVLHADIAGREGAAAGGTGSGPLKREVEVLVRENPFLREEDGGVRRSKRVSLRR</sequence>
<reference evidence="3" key="1">
    <citation type="submission" date="2020-05" db="EMBL/GenBank/DDBJ databases">
        <title>Phylogenomic resolution of chytrid fungi.</title>
        <authorList>
            <person name="Stajich J.E."/>
            <person name="Amses K."/>
            <person name="Simmons R."/>
            <person name="Seto K."/>
            <person name="Myers J."/>
            <person name="Bonds A."/>
            <person name="Quandt C.A."/>
            <person name="Barry K."/>
            <person name="Liu P."/>
            <person name="Grigoriev I."/>
            <person name="Longcore J.E."/>
            <person name="James T.Y."/>
        </authorList>
    </citation>
    <scope>NUCLEOTIDE SEQUENCE</scope>
    <source>
        <strain evidence="3">JEL0318</strain>
    </source>
</reference>
<comment type="caution">
    <text evidence="3">The sequence shown here is derived from an EMBL/GenBank/DDBJ whole genome shotgun (WGS) entry which is preliminary data.</text>
</comment>
<proteinExistence type="predicted"/>
<name>A0AAD5WZL0_9FUNG</name>
<dbReference type="CDD" id="cd00067">
    <property type="entry name" value="GAL4"/>
    <property type="match status" value="1"/>
</dbReference>
<dbReference type="Pfam" id="PF00172">
    <property type="entry name" value="Zn_clus"/>
    <property type="match status" value="1"/>
</dbReference>
<dbReference type="SUPFAM" id="SSF57701">
    <property type="entry name" value="Zn2/Cys6 DNA-binding domain"/>
    <property type="match status" value="1"/>
</dbReference>
<feature type="compositionally biased region" description="Polar residues" evidence="1">
    <location>
        <begin position="25"/>
        <end position="41"/>
    </location>
</feature>
<dbReference type="EMBL" id="JADGJD010000826">
    <property type="protein sequence ID" value="KAJ3048232.1"/>
    <property type="molecule type" value="Genomic_DNA"/>
</dbReference>
<evidence type="ECO:0000313" key="3">
    <source>
        <dbReference type="EMBL" id="KAJ3048232.1"/>
    </source>
</evidence>
<dbReference type="AlphaFoldDB" id="A0AAD5WZL0"/>
<dbReference type="GO" id="GO:0008270">
    <property type="term" value="F:zinc ion binding"/>
    <property type="evidence" value="ECO:0007669"/>
    <property type="project" value="InterPro"/>
</dbReference>